<evidence type="ECO:0000313" key="1">
    <source>
        <dbReference type="EMBL" id="MBW3128098.1"/>
    </source>
</evidence>
<protein>
    <recommendedName>
        <fullName evidence="3">CBM-cenC domain-containing protein</fullName>
    </recommendedName>
</protein>
<sequence>MKRFFFCAVLFALVGCSDKAVVDESTLMTTSFETLYGWLPASQSDLLSREQSHSGLYSTKVDPQHEYSLTYRSTLGDLHDTRISKMKVNAWVFVPDAQAQATLVISISNQGAKPGNMLWEGINLQQEVKGEYGRWVNVSRELTIPAEADDTNRLSIYLWRTGGDKAIFLDDVTLRNDKSVE</sequence>
<dbReference type="Proteomes" id="UP000826188">
    <property type="component" value="Unassembled WGS sequence"/>
</dbReference>
<keyword evidence="2" id="KW-1185">Reference proteome</keyword>
<dbReference type="PROSITE" id="PS51257">
    <property type="entry name" value="PROKAR_LIPOPROTEIN"/>
    <property type="match status" value="1"/>
</dbReference>
<organism evidence="1 2">
    <name type="scientific">Hymenobacter profundi</name>
    <dbReference type="NCBI Taxonomy" id="1982110"/>
    <lineage>
        <taxon>Bacteria</taxon>
        <taxon>Pseudomonadati</taxon>
        <taxon>Bacteroidota</taxon>
        <taxon>Cytophagia</taxon>
        <taxon>Cytophagales</taxon>
        <taxon>Hymenobacteraceae</taxon>
        <taxon>Hymenobacter</taxon>
    </lineage>
</organism>
<evidence type="ECO:0000313" key="2">
    <source>
        <dbReference type="Proteomes" id="UP000826188"/>
    </source>
</evidence>
<dbReference type="RefSeq" id="WP_219157807.1">
    <property type="nucleotide sequence ID" value="NZ_JAHWGL010000015.1"/>
</dbReference>
<proteinExistence type="predicted"/>
<evidence type="ECO:0008006" key="3">
    <source>
        <dbReference type="Google" id="ProtNLM"/>
    </source>
</evidence>
<accession>A0ABS6WZC5</accession>
<dbReference type="EMBL" id="JAHWGL010000015">
    <property type="protein sequence ID" value="MBW3128098.1"/>
    <property type="molecule type" value="Genomic_DNA"/>
</dbReference>
<comment type="caution">
    <text evidence="1">The sequence shown here is derived from an EMBL/GenBank/DDBJ whole genome shotgun (WGS) entry which is preliminary data.</text>
</comment>
<reference evidence="1 2" key="1">
    <citation type="submission" date="2021-07" db="EMBL/GenBank/DDBJ databases">
        <title>Hymenobacter profundi sp. nov., isolated from deep-sea water.</title>
        <authorList>
            <person name="Kim M.K."/>
        </authorList>
    </citation>
    <scope>NUCLEOTIDE SEQUENCE [LARGE SCALE GENOMIC DNA]</scope>
    <source>
        <strain evidence="1 2">M2</strain>
    </source>
</reference>
<gene>
    <name evidence="1" type="ORF">KYK14_06030</name>
</gene>
<name>A0ABS6WZC5_9BACT</name>